<dbReference type="OrthoDB" id="9802872at2"/>
<evidence type="ECO:0000256" key="5">
    <source>
        <dbReference type="ARBA" id="ARBA00037974"/>
    </source>
</evidence>
<dbReference type="Proteomes" id="UP000244161">
    <property type="component" value="Unassembled WGS sequence"/>
</dbReference>
<dbReference type="NCBIfam" id="TIGR04350">
    <property type="entry name" value="C_S_lyase_PatB"/>
    <property type="match status" value="1"/>
</dbReference>
<dbReference type="EMBL" id="QAOM01000015">
    <property type="protein sequence ID" value="PTQ82935.1"/>
    <property type="molecule type" value="Genomic_DNA"/>
</dbReference>
<dbReference type="SUPFAM" id="SSF53383">
    <property type="entry name" value="PLP-dependent transferases"/>
    <property type="match status" value="1"/>
</dbReference>
<keyword evidence="3" id="KW-0663">Pyridoxal phosphate</keyword>
<evidence type="ECO:0000313" key="7">
    <source>
        <dbReference type="EMBL" id="PTQ82935.1"/>
    </source>
</evidence>
<comment type="similarity">
    <text evidence="5">Belongs to the class-II pyridoxal-phosphate-dependent aminotransferase family. MalY/PatB cystathionine beta-lyase subfamily.</text>
</comment>
<evidence type="ECO:0000256" key="2">
    <source>
        <dbReference type="ARBA" id="ARBA00012224"/>
    </source>
</evidence>
<dbReference type="InterPro" id="IPR015421">
    <property type="entry name" value="PyrdxlP-dep_Trfase_major"/>
</dbReference>
<name>A0A2T5IGJ7_9LACT</name>
<evidence type="ECO:0000259" key="6">
    <source>
        <dbReference type="Pfam" id="PF00155"/>
    </source>
</evidence>
<keyword evidence="8" id="KW-1185">Reference proteome</keyword>
<protein>
    <recommendedName>
        <fullName evidence="2">cysteine-S-conjugate beta-lyase</fullName>
        <ecNumber evidence="2">4.4.1.13</ecNumber>
    </recommendedName>
</protein>
<comment type="cofactor">
    <cofactor evidence="1">
        <name>pyridoxal 5'-phosphate</name>
        <dbReference type="ChEBI" id="CHEBI:597326"/>
    </cofactor>
</comment>
<dbReference type="InterPro" id="IPR015424">
    <property type="entry name" value="PyrdxlP-dep_Trfase"/>
</dbReference>
<dbReference type="InterPro" id="IPR004839">
    <property type="entry name" value="Aminotransferase_I/II_large"/>
</dbReference>
<keyword evidence="4 7" id="KW-0456">Lyase</keyword>
<accession>A0A2T5IGJ7</accession>
<dbReference type="RefSeq" id="WP_108033192.1">
    <property type="nucleotide sequence ID" value="NZ_QAOM01000015.1"/>
</dbReference>
<dbReference type="AlphaFoldDB" id="A0A2T5IGJ7"/>
<dbReference type="InterPro" id="IPR027619">
    <property type="entry name" value="C-S_lyase_PatB-like"/>
</dbReference>
<reference evidence="7 8" key="1">
    <citation type="submission" date="2018-04" db="EMBL/GenBank/DDBJ databases">
        <title>Genomic Encyclopedia of Archaeal and Bacterial Type Strains, Phase II (KMG-II): from individual species to whole genera.</title>
        <authorList>
            <person name="Goeker M."/>
        </authorList>
    </citation>
    <scope>NUCLEOTIDE SEQUENCE [LARGE SCALE GENOMIC DNA]</scope>
    <source>
        <strain evidence="7 8">DSM 18806</strain>
    </source>
</reference>
<sequence length="395" mass="44974">MPFDFDQIIDRRNTNSYKWDVKAGELPMWVADMDFGTAPAVVDAIEKRLRQGAFGYNTVPDSFRESIIRWWQRRHQFTMEKEWILYCTGVVPAISSIVRKMTEIGDDIVVLSPVYNIFYNSILNNGRKVLASELRYDAGSYAIDYADLEEKLSRETTSLFIFCNPHNPIGKVWDRPTLERIAELCIKHDVLVVSDEIHCDVTHIGHAYIPFASVSEEIADRTITCIAPTKAFNLAGLQTAAIVIPNLEIRKLVNRGINTDEVAEPNTFAIQVAEAAFDEGEEWLEELREYLEQNRQFLIGSLKELVPEIQVVEAEATYLAWIDCVAITEDTKQLCAHIRAKTGLYLSEGNIFGGNGSRFVRWNYACPRTLLEDGIKRFSEGVARYKEEDNKGKQS</sequence>
<proteinExistence type="inferred from homology"/>
<dbReference type="GO" id="GO:0047804">
    <property type="term" value="F:cysteine-S-conjugate beta-lyase activity"/>
    <property type="evidence" value="ECO:0007669"/>
    <property type="project" value="UniProtKB-EC"/>
</dbReference>
<dbReference type="PANTHER" id="PTHR43525:SF1">
    <property type="entry name" value="PROTEIN MALY"/>
    <property type="match status" value="1"/>
</dbReference>
<dbReference type="Gene3D" id="3.40.640.10">
    <property type="entry name" value="Type I PLP-dependent aspartate aminotransferase-like (Major domain)"/>
    <property type="match status" value="1"/>
</dbReference>
<dbReference type="EC" id="4.4.1.13" evidence="2"/>
<feature type="domain" description="Aminotransferase class I/classII large" evidence="6">
    <location>
        <begin position="32"/>
        <end position="377"/>
    </location>
</feature>
<evidence type="ECO:0000256" key="1">
    <source>
        <dbReference type="ARBA" id="ARBA00001933"/>
    </source>
</evidence>
<dbReference type="Pfam" id="PF00155">
    <property type="entry name" value="Aminotran_1_2"/>
    <property type="match status" value="1"/>
</dbReference>
<dbReference type="CDD" id="cd00609">
    <property type="entry name" value="AAT_like"/>
    <property type="match status" value="1"/>
</dbReference>
<dbReference type="PANTHER" id="PTHR43525">
    <property type="entry name" value="PROTEIN MALY"/>
    <property type="match status" value="1"/>
</dbReference>
<comment type="caution">
    <text evidence="7">The sequence shown here is derived from an EMBL/GenBank/DDBJ whole genome shotgun (WGS) entry which is preliminary data.</text>
</comment>
<gene>
    <name evidence="7" type="ORF">C8U37_11512</name>
</gene>
<dbReference type="InterPro" id="IPR051798">
    <property type="entry name" value="Class-II_PLP-Dep_Aminotrans"/>
</dbReference>
<evidence type="ECO:0000313" key="8">
    <source>
        <dbReference type="Proteomes" id="UP000244161"/>
    </source>
</evidence>
<dbReference type="GO" id="GO:0030170">
    <property type="term" value="F:pyridoxal phosphate binding"/>
    <property type="evidence" value="ECO:0007669"/>
    <property type="project" value="InterPro"/>
</dbReference>
<evidence type="ECO:0000256" key="3">
    <source>
        <dbReference type="ARBA" id="ARBA00022898"/>
    </source>
</evidence>
<dbReference type="Gene3D" id="3.90.1150.10">
    <property type="entry name" value="Aspartate Aminotransferase, domain 1"/>
    <property type="match status" value="1"/>
</dbReference>
<organism evidence="7 8">
    <name type="scientific">Trichococcus patagoniensis</name>
    <dbReference type="NCBI Taxonomy" id="382641"/>
    <lineage>
        <taxon>Bacteria</taxon>
        <taxon>Bacillati</taxon>
        <taxon>Bacillota</taxon>
        <taxon>Bacilli</taxon>
        <taxon>Lactobacillales</taxon>
        <taxon>Carnobacteriaceae</taxon>
        <taxon>Trichococcus</taxon>
    </lineage>
</organism>
<evidence type="ECO:0000256" key="4">
    <source>
        <dbReference type="ARBA" id="ARBA00023239"/>
    </source>
</evidence>
<dbReference type="InterPro" id="IPR015422">
    <property type="entry name" value="PyrdxlP-dep_Trfase_small"/>
</dbReference>